<feature type="transmembrane region" description="Helical" evidence="1">
    <location>
        <begin position="15"/>
        <end position="35"/>
    </location>
</feature>
<keyword evidence="1" id="KW-0472">Membrane</keyword>
<reference evidence="2 3" key="1">
    <citation type="journal article" date="2013" name="Genome Announc.">
        <title>Genome Sequence of Streptomyces violaceusniger Strain SPC6, a Halotolerant Streptomycete That Exhibits Rapid Growth and Development.</title>
        <authorList>
            <person name="Chen X."/>
            <person name="Zhang B."/>
            <person name="Zhang W."/>
            <person name="Wu X."/>
            <person name="Zhang M."/>
            <person name="Chen T."/>
            <person name="Liu G."/>
            <person name="Dyson P."/>
        </authorList>
    </citation>
    <scope>NUCLEOTIDE SEQUENCE [LARGE SCALE GENOMIC DNA]</scope>
    <source>
        <strain evidence="2 3">SPC6</strain>
    </source>
</reference>
<protein>
    <submittedName>
        <fullName evidence="2">Uncharacterized protein</fullName>
    </submittedName>
</protein>
<accession>A0A1D3DYP5</accession>
<dbReference type="eggNOG" id="ENOG5034CBI">
    <property type="taxonomic scope" value="Bacteria"/>
</dbReference>
<evidence type="ECO:0000313" key="2">
    <source>
        <dbReference type="EMBL" id="OEJ97451.1"/>
    </source>
</evidence>
<dbReference type="EMBL" id="ASHX02000001">
    <property type="protein sequence ID" value="OEJ97451.1"/>
    <property type="molecule type" value="Genomic_DNA"/>
</dbReference>
<keyword evidence="1" id="KW-0812">Transmembrane</keyword>
<organism evidence="2 3">
    <name type="scientific">Streptomyces thermolilacinus SPC6</name>
    <dbReference type="NCBI Taxonomy" id="1306406"/>
    <lineage>
        <taxon>Bacteria</taxon>
        <taxon>Bacillati</taxon>
        <taxon>Actinomycetota</taxon>
        <taxon>Actinomycetes</taxon>
        <taxon>Kitasatosporales</taxon>
        <taxon>Streptomycetaceae</taxon>
        <taxon>Streptomyces</taxon>
    </lineage>
</organism>
<proteinExistence type="predicted"/>
<evidence type="ECO:0000313" key="3">
    <source>
        <dbReference type="Proteomes" id="UP000095329"/>
    </source>
</evidence>
<keyword evidence="1" id="KW-1133">Transmembrane helix</keyword>
<name>A0A1D3DYP5_9ACTN</name>
<dbReference type="OrthoDB" id="4207381at2"/>
<evidence type="ECO:0000256" key="1">
    <source>
        <dbReference type="SAM" id="Phobius"/>
    </source>
</evidence>
<dbReference type="Proteomes" id="UP000095329">
    <property type="component" value="Unassembled WGS sequence"/>
</dbReference>
<keyword evidence="3" id="KW-1185">Reference proteome</keyword>
<comment type="caution">
    <text evidence="2">The sequence shown here is derived from an EMBL/GenBank/DDBJ whole genome shotgun (WGS) entry which is preliminary data.</text>
</comment>
<dbReference type="AlphaFoldDB" id="A0A1D3DYP5"/>
<dbReference type="RefSeq" id="WP_023590080.1">
    <property type="nucleotide sequence ID" value="NZ_ASHX02000001.1"/>
</dbReference>
<feature type="transmembrane region" description="Helical" evidence="1">
    <location>
        <begin position="188"/>
        <end position="208"/>
    </location>
</feature>
<sequence>MTLAAESAEWYAKEVTWMVVGVVATLAVGLLTAWATKNASLRRCRITYEVVSNSLLLPSDHSGNVSVSHQGVRLGEPRAVTIYLRNAGRRDITSDQFHGGRPIAFDFGRPVLELLSVQSSASSYPMDVELEGSAFLVRPSFIRRKKGAAVTVLLDGGFDTDDLAVRHEMVNGRVDLVDHVKNGAAGRLGAAALAAAAVASAFTLSALVSSLKDLF</sequence>
<gene>
    <name evidence="2" type="ORF">J116_026350</name>
</gene>